<dbReference type="Proteomes" id="UP000218164">
    <property type="component" value="Unassembled WGS sequence"/>
</dbReference>
<dbReference type="RefSeq" id="WP_095645137.1">
    <property type="nucleotide sequence ID" value="NZ_LMVP01000401.1"/>
</dbReference>
<comment type="caution">
    <text evidence="8">The sequence shown here is derived from an EMBL/GenBank/DDBJ whole genome shotgun (WGS) entry which is preliminary data.</text>
</comment>
<keyword evidence="6 7" id="KW-0472">Membrane</keyword>
<dbReference type="GO" id="GO:0042910">
    <property type="term" value="F:xenobiotic transmembrane transporter activity"/>
    <property type="evidence" value="ECO:0007669"/>
    <property type="project" value="InterPro"/>
</dbReference>
<sequence length="478" mass="51004">MKINEDESEVSAGYSGKKETNGVKILQGDPKKAIIKLSIPMIVAMSVQTIYSLIDTYWVSGLGADALAAMGFVFPFFFISMALSNGIGIGGGSAISRMIGARDKAGADNVAVHTIIVIILLSIAFTVPFYLFAPQLFALAGAGKATGLAVAYARAIFLGSIIIFFSNVANAILRSEGDSKRAMKAMILGGVLNVILDPIFIYTLNMGIAGAAWATVLSIGVSCVMMANWLFFKKDTYVAFNFKDFRFEKSIIKEIFSVALPASAQQLSMSLSMIFMNYIIVLVSSTDGVAVYATGWRIATIATSPLLGMATAVISVCGAAIGAHDYIKAKAALSYSTRVGFLIECVAGAFIFAFAMPIASIFTQSEGGTHITDDLAHFLRVMCTFYPMLALGLFSSSFFQGAGKGLNSLIATLLRTIVFTPLFAALLAFTFNMGQVGAWWGLVIGNGIGSLLMYIWAEYFLKALLKTKYITKTDGASS</sequence>
<dbReference type="CDD" id="cd13147">
    <property type="entry name" value="MATE_MJ0709_like"/>
    <property type="match status" value="1"/>
</dbReference>
<dbReference type="AlphaFoldDB" id="A0A2A2HRI9"/>
<dbReference type="InterPro" id="IPR002528">
    <property type="entry name" value="MATE_fam"/>
</dbReference>
<gene>
    <name evidence="8" type="ORF">ASJ81_08295</name>
</gene>
<feature type="transmembrane region" description="Helical" evidence="7">
    <location>
        <begin position="210"/>
        <end position="232"/>
    </location>
</feature>
<dbReference type="EMBL" id="LMVP01000401">
    <property type="protein sequence ID" value="PAV11945.1"/>
    <property type="molecule type" value="Genomic_DNA"/>
</dbReference>
<evidence type="ECO:0000313" key="8">
    <source>
        <dbReference type="EMBL" id="PAV11945.1"/>
    </source>
</evidence>
<protein>
    <submittedName>
        <fullName evidence="8">MATE family efflux transporter</fullName>
    </submittedName>
</protein>
<keyword evidence="9" id="KW-1185">Reference proteome</keyword>
<dbReference type="GO" id="GO:0005886">
    <property type="term" value="C:plasma membrane"/>
    <property type="evidence" value="ECO:0007669"/>
    <property type="project" value="UniProtKB-SubCell"/>
</dbReference>
<dbReference type="InterPro" id="IPR048279">
    <property type="entry name" value="MdtK-like"/>
</dbReference>
<feature type="transmembrane region" description="Helical" evidence="7">
    <location>
        <begin position="339"/>
        <end position="363"/>
    </location>
</feature>
<dbReference type="OrthoDB" id="214119at2157"/>
<dbReference type="PANTHER" id="PTHR43549">
    <property type="entry name" value="MULTIDRUG RESISTANCE PROTEIN YPNP-RELATED"/>
    <property type="match status" value="1"/>
</dbReference>
<dbReference type="Pfam" id="PF01554">
    <property type="entry name" value="MatE"/>
    <property type="match status" value="2"/>
</dbReference>
<evidence type="ECO:0000256" key="3">
    <source>
        <dbReference type="ARBA" id="ARBA00022475"/>
    </source>
</evidence>
<keyword evidence="4 7" id="KW-0812">Transmembrane</keyword>
<feature type="transmembrane region" description="Helical" evidence="7">
    <location>
        <begin position="185"/>
        <end position="204"/>
    </location>
</feature>
<dbReference type="PANTHER" id="PTHR43549:SF2">
    <property type="entry name" value="MULTIDRUG RESISTANCE PROTEIN NORM-RELATED"/>
    <property type="match status" value="1"/>
</dbReference>
<feature type="transmembrane region" description="Helical" evidence="7">
    <location>
        <begin position="110"/>
        <end position="131"/>
    </location>
</feature>
<evidence type="ECO:0000256" key="5">
    <source>
        <dbReference type="ARBA" id="ARBA00022989"/>
    </source>
</evidence>
<comment type="subcellular location">
    <subcellularLocation>
        <location evidence="1">Cell membrane</location>
        <topology evidence="1">Multi-pass membrane protein</topology>
    </subcellularLocation>
</comment>
<accession>A0A2A2HRI9</accession>
<keyword evidence="5 7" id="KW-1133">Transmembrane helix</keyword>
<evidence type="ECO:0000256" key="2">
    <source>
        <dbReference type="ARBA" id="ARBA00022448"/>
    </source>
</evidence>
<feature type="transmembrane region" description="Helical" evidence="7">
    <location>
        <begin position="275"/>
        <end position="294"/>
    </location>
</feature>
<dbReference type="GO" id="GO:0015297">
    <property type="term" value="F:antiporter activity"/>
    <property type="evidence" value="ECO:0007669"/>
    <property type="project" value="InterPro"/>
</dbReference>
<evidence type="ECO:0000313" key="9">
    <source>
        <dbReference type="Proteomes" id="UP000218164"/>
    </source>
</evidence>
<name>A0A2A2HRI9_9EURY</name>
<reference evidence="8 9" key="1">
    <citation type="journal article" date="2017" name="BMC Genomics">
        <title>Genomic analysis of methanogenic archaea reveals a shift towards energy conservation.</title>
        <authorList>
            <person name="Gilmore S.P."/>
            <person name="Henske J.K."/>
            <person name="Sexton J.A."/>
            <person name="Solomon K.V."/>
            <person name="Seppala S."/>
            <person name="Yoo J.I."/>
            <person name="Huyett L.M."/>
            <person name="Pressman A."/>
            <person name="Cogan J.Z."/>
            <person name="Kivenson V."/>
            <person name="Peng X."/>
            <person name="Tan Y."/>
            <person name="Valentine D.L."/>
            <person name="O'Malley M.A."/>
        </authorList>
    </citation>
    <scope>NUCLEOTIDE SEQUENCE [LARGE SCALE GENOMIC DNA]</scope>
    <source>
        <strain evidence="8 9">MC-15</strain>
    </source>
</reference>
<evidence type="ECO:0000256" key="1">
    <source>
        <dbReference type="ARBA" id="ARBA00004651"/>
    </source>
</evidence>
<feature type="transmembrane region" description="Helical" evidence="7">
    <location>
        <begin position="406"/>
        <end position="431"/>
    </location>
</feature>
<evidence type="ECO:0000256" key="7">
    <source>
        <dbReference type="SAM" id="Phobius"/>
    </source>
</evidence>
<feature type="transmembrane region" description="Helical" evidence="7">
    <location>
        <begin position="34"/>
        <end position="54"/>
    </location>
</feature>
<feature type="transmembrane region" description="Helical" evidence="7">
    <location>
        <begin position="151"/>
        <end position="173"/>
    </location>
</feature>
<keyword evidence="3" id="KW-1003">Cell membrane</keyword>
<dbReference type="NCBIfam" id="TIGR00797">
    <property type="entry name" value="matE"/>
    <property type="match status" value="1"/>
</dbReference>
<keyword evidence="2" id="KW-0813">Transport</keyword>
<feature type="transmembrane region" description="Helical" evidence="7">
    <location>
        <begin position="437"/>
        <end position="457"/>
    </location>
</feature>
<dbReference type="InterPro" id="IPR052031">
    <property type="entry name" value="Membrane_Transporter-Flippase"/>
</dbReference>
<organism evidence="8 9">
    <name type="scientific">Methanosarcina spelaei</name>
    <dbReference type="NCBI Taxonomy" id="1036679"/>
    <lineage>
        <taxon>Archaea</taxon>
        <taxon>Methanobacteriati</taxon>
        <taxon>Methanobacteriota</taxon>
        <taxon>Stenosarchaea group</taxon>
        <taxon>Methanomicrobia</taxon>
        <taxon>Methanosarcinales</taxon>
        <taxon>Methanosarcinaceae</taxon>
        <taxon>Methanosarcina</taxon>
    </lineage>
</organism>
<feature type="transmembrane region" description="Helical" evidence="7">
    <location>
        <begin position="306"/>
        <end position="327"/>
    </location>
</feature>
<proteinExistence type="predicted"/>
<feature type="transmembrane region" description="Helical" evidence="7">
    <location>
        <begin position="375"/>
        <end position="394"/>
    </location>
</feature>
<evidence type="ECO:0000256" key="4">
    <source>
        <dbReference type="ARBA" id="ARBA00022692"/>
    </source>
</evidence>
<feature type="transmembrane region" description="Helical" evidence="7">
    <location>
        <begin position="66"/>
        <end position="89"/>
    </location>
</feature>
<dbReference type="PIRSF" id="PIRSF006603">
    <property type="entry name" value="DinF"/>
    <property type="match status" value="1"/>
</dbReference>
<evidence type="ECO:0000256" key="6">
    <source>
        <dbReference type="ARBA" id="ARBA00023136"/>
    </source>
</evidence>